<evidence type="ECO:0000256" key="4">
    <source>
        <dbReference type="SAM" id="MobiDB-lite"/>
    </source>
</evidence>
<dbReference type="AlphaFoldDB" id="A0A8C8SAZ4"/>
<protein>
    <recommendedName>
        <fullName evidence="3">NADH dehydrogenase [ubiquinone] 1 alpha subcomplex assembly factor 4</fullName>
    </recommendedName>
</protein>
<reference evidence="5" key="1">
    <citation type="submission" date="2025-08" db="UniProtKB">
        <authorList>
            <consortium name="Ensembl"/>
        </authorList>
    </citation>
    <scope>IDENTIFICATION</scope>
</reference>
<reference evidence="5" key="2">
    <citation type="submission" date="2025-09" db="UniProtKB">
        <authorList>
            <consortium name="Ensembl"/>
        </authorList>
    </citation>
    <scope>IDENTIFICATION</scope>
</reference>
<comment type="similarity">
    <text evidence="1">Belongs to the NDUFAF4 family.</text>
</comment>
<proteinExistence type="inferred from homology"/>
<accession>A0A8C8SAZ4</accession>
<feature type="region of interest" description="Disordered" evidence="4">
    <location>
        <begin position="1"/>
        <end position="46"/>
    </location>
</feature>
<keyword evidence="6" id="KW-1185">Reference proteome</keyword>
<dbReference type="Ensembl" id="ENSPCET00000017454.1">
    <property type="protein sequence ID" value="ENSPCEP00000016861.1"/>
    <property type="gene ID" value="ENSPCEG00000013261.1"/>
</dbReference>
<name>A0A8C8SAZ4_9SAUR</name>
<evidence type="ECO:0000313" key="5">
    <source>
        <dbReference type="Ensembl" id="ENSPCEP00000016861.1"/>
    </source>
</evidence>
<evidence type="ECO:0000256" key="1">
    <source>
        <dbReference type="ARBA" id="ARBA00010698"/>
    </source>
</evidence>
<dbReference type="Pfam" id="PF06784">
    <property type="entry name" value="UPF0240"/>
    <property type="match status" value="1"/>
</dbReference>
<evidence type="ECO:0000256" key="3">
    <source>
        <dbReference type="ARBA" id="ARBA00021777"/>
    </source>
</evidence>
<sequence>MGGRVSRAFRNFNVENRASREISREKPKPAPRHPTDRQSLLPKNPEIQEEICRKDDKLLALLKEVFVDSRDPALQVKDEVGSIATKQKEYRLTKPGHLVDLDIKNIPKGKISVTEALTLLNNHKLSPHIWTAEKIAEEYNLDLKEVTSLLEFFIPFTMKVFNPKDKKSLKVTEK</sequence>
<dbReference type="PANTHER" id="PTHR13338:SF4">
    <property type="entry name" value="NADH DEHYDROGENASE [UBIQUINONE] 1 ALPHA SUBCOMPLEX ASSEMBLY FACTOR 4"/>
    <property type="match status" value="1"/>
</dbReference>
<feature type="compositionally biased region" description="Basic and acidic residues" evidence="4">
    <location>
        <begin position="17"/>
        <end position="36"/>
    </location>
</feature>
<dbReference type="GO" id="GO:0032981">
    <property type="term" value="P:mitochondrial respiratory chain complex I assembly"/>
    <property type="evidence" value="ECO:0007669"/>
    <property type="project" value="InterPro"/>
</dbReference>
<comment type="subunit">
    <text evidence="2">Binds calmodulin. Interacts with NDUFAF3.</text>
</comment>
<dbReference type="PANTHER" id="PTHR13338">
    <property type="entry name" value="UPF0240 PROTEIN"/>
    <property type="match status" value="1"/>
</dbReference>
<organism evidence="5 6">
    <name type="scientific">Pelusios castaneus</name>
    <name type="common">West African mud turtle</name>
    <dbReference type="NCBI Taxonomy" id="367368"/>
    <lineage>
        <taxon>Eukaryota</taxon>
        <taxon>Metazoa</taxon>
        <taxon>Chordata</taxon>
        <taxon>Craniata</taxon>
        <taxon>Vertebrata</taxon>
        <taxon>Euteleostomi</taxon>
        <taxon>Archelosauria</taxon>
        <taxon>Testudinata</taxon>
        <taxon>Testudines</taxon>
        <taxon>Pleurodira</taxon>
        <taxon>Pelomedusidae</taxon>
        <taxon>Pelusios</taxon>
    </lineage>
</organism>
<dbReference type="GO" id="GO:0005739">
    <property type="term" value="C:mitochondrion"/>
    <property type="evidence" value="ECO:0007669"/>
    <property type="project" value="TreeGrafter"/>
</dbReference>
<evidence type="ECO:0000256" key="2">
    <source>
        <dbReference type="ARBA" id="ARBA00011265"/>
    </source>
</evidence>
<dbReference type="Proteomes" id="UP000694393">
    <property type="component" value="Unplaced"/>
</dbReference>
<dbReference type="InterPro" id="IPR009622">
    <property type="entry name" value="NDUFAF4"/>
</dbReference>
<evidence type="ECO:0000313" key="6">
    <source>
        <dbReference type="Proteomes" id="UP000694393"/>
    </source>
</evidence>